<feature type="transmembrane region" description="Helical" evidence="10">
    <location>
        <begin position="57"/>
        <end position="76"/>
    </location>
</feature>
<dbReference type="Gene3D" id="3.30.40.10">
    <property type="entry name" value="Zinc/RING finger domain, C3HC4 (zinc finger)"/>
    <property type="match status" value="1"/>
</dbReference>
<name>A0ABU6UDB8_9FABA</name>
<comment type="caution">
    <text evidence="13">The sequence shown here is derived from an EMBL/GenBank/DDBJ whole genome shotgun (WGS) entry which is preliminary data.</text>
</comment>
<dbReference type="PROSITE" id="PS50089">
    <property type="entry name" value="ZF_RING_2"/>
    <property type="match status" value="1"/>
</dbReference>
<evidence type="ECO:0000256" key="11">
    <source>
        <dbReference type="SAM" id="SignalP"/>
    </source>
</evidence>
<evidence type="ECO:0000259" key="12">
    <source>
        <dbReference type="PROSITE" id="PS50089"/>
    </source>
</evidence>
<feature type="domain" description="RING-type" evidence="12">
    <location>
        <begin position="133"/>
        <end position="175"/>
    </location>
</feature>
<dbReference type="InterPro" id="IPR013083">
    <property type="entry name" value="Znf_RING/FYVE/PHD"/>
</dbReference>
<keyword evidence="14" id="KW-1185">Reference proteome</keyword>
<keyword evidence="3" id="KW-0479">Metal-binding</keyword>
<keyword evidence="4 8" id="KW-0863">Zinc-finger</keyword>
<evidence type="ECO:0000313" key="13">
    <source>
        <dbReference type="EMBL" id="MED6158108.1"/>
    </source>
</evidence>
<dbReference type="InterPro" id="IPR053238">
    <property type="entry name" value="RING-H2_zinc_finger"/>
</dbReference>
<dbReference type="EMBL" id="JASCZI010120950">
    <property type="protein sequence ID" value="MED6158108.1"/>
    <property type="molecule type" value="Genomic_DNA"/>
</dbReference>
<keyword evidence="11" id="KW-0732">Signal</keyword>
<keyword evidence="10" id="KW-1133">Transmembrane helix</keyword>
<dbReference type="PANTHER" id="PTHR14155:SF583">
    <property type="entry name" value="RING-TYPE DOMAIN-CONTAINING PROTEIN"/>
    <property type="match status" value="1"/>
</dbReference>
<feature type="chain" id="PRO_5046945223" description="RING-type E3 ubiquitin transferase" evidence="11">
    <location>
        <begin position="34"/>
        <end position="396"/>
    </location>
</feature>
<dbReference type="SUPFAM" id="SSF57850">
    <property type="entry name" value="RING/U-box"/>
    <property type="match status" value="1"/>
</dbReference>
<feature type="region of interest" description="Disordered" evidence="9">
    <location>
        <begin position="301"/>
        <end position="331"/>
    </location>
</feature>
<dbReference type="EC" id="2.3.2.27" evidence="2"/>
<evidence type="ECO:0000256" key="9">
    <source>
        <dbReference type="SAM" id="MobiDB-lite"/>
    </source>
</evidence>
<organism evidence="13 14">
    <name type="scientific">Stylosanthes scabra</name>
    <dbReference type="NCBI Taxonomy" id="79078"/>
    <lineage>
        <taxon>Eukaryota</taxon>
        <taxon>Viridiplantae</taxon>
        <taxon>Streptophyta</taxon>
        <taxon>Embryophyta</taxon>
        <taxon>Tracheophyta</taxon>
        <taxon>Spermatophyta</taxon>
        <taxon>Magnoliopsida</taxon>
        <taxon>eudicotyledons</taxon>
        <taxon>Gunneridae</taxon>
        <taxon>Pentapetalae</taxon>
        <taxon>rosids</taxon>
        <taxon>fabids</taxon>
        <taxon>Fabales</taxon>
        <taxon>Fabaceae</taxon>
        <taxon>Papilionoideae</taxon>
        <taxon>50 kb inversion clade</taxon>
        <taxon>dalbergioids sensu lato</taxon>
        <taxon>Dalbergieae</taxon>
        <taxon>Pterocarpus clade</taxon>
        <taxon>Stylosanthes</taxon>
    </lineage>
</organism>
<evidence type="ECO:0000256" key="6">
    <source>
        <dbReference type="ARBA" id="ARBA00022833"/>
    </source>
</evidence>
<keyword evidence="6" id="KW-0862">Zinc</keyword>
<gene>
    <name evidence="13" type="ORF">PIB30_029676</name>
</gene>
<dbReference type="InterPro" id="IPR001841">
    <property type="entry name" value="Znf_RING"/>
</dbReference>
<accession>A0ABU6UDB8</accession>
<evidence type="ECO:0000256" key="2">
    <source>
        <dbReference type="ARBA" id="ARBA00012483"/>
    </source>
</evidence>
<comment type="similarity">
    <text evidence="7">Belongs to the RING-type zinc finger family. ATL subfamily.</text>
</comment>
<evidence type="ECO:0000256" key="1">
    <source>
        <dbReference type="ARBA" id="ARBA00000900"/>
    </source>
</evidence>
<evidence type="ECO:0000313" key="14">
    <source>
        <dbReference type="Proteomes" id="UP001341840"/>
    </source>
</evidence>
<comment type="catalytic activity">
    <reaction evidence="1">
        <text>S-ubiquitinyl-[E2 ubiquitin-conjugating enzyme]-L-cysteine + [acceptor protein]-L-lysine = [E2 ubiquitin-conjugating enzyme]-L-cysteine + N(6)-ubiquitinyl-[acceptor protein]-L-lysine.</text>
        <dbReference type="EC" id="2.3.2.27"/>
    </reaction>
</comment>
<dbReference type="PANTHER" id="PTHR14155">
    <property type="entry name" value="RING FINGER DOMAIN-CONTAINING"/>
    <property type="match status" value="1"/>
</dbReference>
<feature type="signal peptide" evidence="11">
    <location>
        <begin position="1"/>
        <end position="33"/>
    </location>
</feature>
<evidence type="ECO:0000256" key="8">
    <source>
        <dbReference type="PROSITE-ProRule" id="PRU00175"/>
    </source>
</evidence>
<evidence type="ECO:0000256" key="5">
    <source>
        <dbReference type="ARBA" id="ARBA00022786"/>
    </source>
</evidence>
<dbReference type="SMART" id="SM00184">
    <property type="entry name" value="RING"/>
    <property type="match status" value="1"/>
</dbReference>
<proteinExistence type="inferred from homology"/>
<keyword evidence="5" id="KW-0833">Ubl conjugation pathway</keyword>
<reference evidence="13 14" key="1">
    <citation type="journal article" date="2023" name="Plants (Basel)">
        <title>Bridging the Gap: Combining Genomics and Transcriptomics Approaches to Understand Stylosanthes scabra, an Orphan Legume from the Brazilian Caatinga.</title>
        <authorList>
            <person name="Ferreira-Neto J.R.C."/>
            <person name="da Silva M.D."/>
            <person name="Binneck E."/>
            <person name="de Melo N.F."/>
            <person name="da Silva R.H."/>
            <person name="de Melo A.L.T.M."/>
            <person name="Pandolfi V."/>
            <person name="Bustamante F.O."/>
            <person name="Brasileiro-Vidal A.C."/>
            <person name="Benko-Iseppon A.M."/>
        </authorList>
    </citation>
    <scope>NUCLEOTIDE SEQUENCE [LARGE SCALE GENOMIC DNA]</scope>
    <source>
        <tissue evidence="13">Leaves</tissue>
    </source>
</reference>
<evidence type="ECO:0000256" key="4">
    <source>
        <dbReference type="ARBA" id="ARBA00022771"/>
    </source>
</evidence>
<evidence type="ECO:0000256" key="3">
    <source>
        <dbReference type="ARBA" id="ARBA00022723"/>
    </source>
</evidence>
<keyword evidence="10" id="KW-0812">Transmembrane</keyword>
<evidence type="ECO:0000256" key="10">
    <source>
        <dbReference type="SAM" id="Phobius"/>
    </source>
</evidence>
<keyword evidence="10" id="KW-0472">Membrane</keyword>
<dbReference type="CDD" id="cd16461">
    <property type="entry name" value="RING-H2_EL5-like"/>
    <property type="match status" value="1"/>
</dbReference>
<dbReference type="Proteomes" id="UP001341840">
    <property type="component" value="Unassembled WGS sequence"/>
</dbReference>
<evidence type="ECO:0000256" key="7">
    <source>
        <dbReference type="ARBA" id="ARBA00024209"/>
    </source>
</evidence>
<sequence>MSITQTQLTRRHGLLAATLLLLHLLLLPPQTAAQSANTMPPPPPEALTKVKFDKSMAVVLVILVIVFFALGFLSVYTRQCAERRMRARFDLTFPLGGSHRRQRGLDREIIETFPTFVYSTVKTQKIGRTTLECAVCLNEFNDDETLRLIPKCSHVFHPDCIDAWLANHSTCPVCRANLFPIPSDNNNNDNDNGTFVAVQIPDPESNGSQRSEIAQINNGNDNGGGGGTASATAMVIESPKMDNSVNQRRTPLRSRSTGFRIGSLFPRSHSTGHSLVQPGESLERFTLRLPEDVRNRLLISSTPRRTTSPGGAMFARESSVRRGFRTRSVGPGRSYVQHERFGRLDRRGFDWTPPFFSRGNSSRSPPVNVSTAEGNMEVAVETGERSSDRLFGGGES</sequence>
<dbReference type="Pfam" id="PF13639">
    <property type="entry name" value="zf-RING_2"/>
    <property type="match status" value="1"/>
</dbReference>
<protein>
    <recommendedName>
        <fullName evidence="2">RING-type E3 ubiquitin transferase</fullName>
        <ecNumber evidence="2">2.3.2.27</ecNumber>
    </recommendedName>
</protein>